<dbReference type="PANTHER" id="PTHR10026">
    <property type="entry name" value="CYCLIN"/>
    <property type="match status" value="1"/>
</dbReference>
<keyword evidence="2 3" id="KW-0195">Cyclin</keyword>
<dbReference type="Pfam" id="PF16899">
    <property type="entry name" value="Cyclin_C_2"/>
    <property type="match status" value="1"/>
</dbReference>
<evidence type="ECO:0000313" key="6">
    <source>
        <dbReference type="Proteomes" id="UP001152795"/>
    </source>
</evidence>
<evidence type="ECO:0000256" key="2">
    <source>
        <dbReference type="ARBA" id="ARBA00023127"/>
    </source>
</evidence>
<feature type="region of interest" description="Disordered" evidence="4">
    <location>
        <begin position="268"/>
        <end position="310"/>
    </location>
</feature>
<evidence type="ECO:0000256" key="1">
    <source>
        <dbReference type="ARBA" id="ARBA00008638"/>
    </source>
</evidence>
<gene>
    <name evidence="5" type="ORF">PACLA_8A015274</name>
</gene>
<dbReference type="GO" id="GO:0016538">
    <property type="term" value="F:cyclin-dependent protein serine/threonine kinase regulator activity"/>
    <property type="evidence" value="ECO:0007669"/>
    <property type="project" value="InterPro"/>
</dbReference>
<dbReference type="AlphaFoldDB" id="A0A6S7HWK0"/>
<organism evidence="5 6">
    <name type="scientific">Paramuricea clavata</name>
    <name type="common">Red gorgonian</name>
    <name type="synonym">Violescent sea-whip</name>
    <dbReference type="NCBI Taxonomy" id="317549"/>
    <lineage>
        <taxon>Eukaryota</taxon>
        <taxon>Metazoa</taxon>
        <taxon>Cnidaria</taxon>
        <taxon>Anthozoa</taxon>
        <taxon>Octocorallia</taxon>
        <taxon>Malacalcyonacea</taxon>
        <taxon>Plexauridae</taxon>
        <taxon>Paramuricea</taxon>
    </lineage>
</organism>
<reference evidence="5" key="1">
    <citation type="submission" date="2020-04" db="EMBL/GenBank/DDBJ databases">
        <authorList>
            <person name="Alioto T."/>
            <person name="Alioto T."/>
            <person name="Gomez Garrido J."/>
        </authorList>
    </citation>
    <scope>NUCLEOTIDE SEQUENCE</scope>
    <source>
        <strain evidence="5">A484AB</strain>
    </source>
</reference>
<name>A0A6S7HWK0_PARCT</name>
<comment type="similarity">
    <text evidence="1">Belongs to the cyclin family. Cyclin C subfamily.</text>
</comment>
<sequence>MFHSSSHRTHWIFSNLEEIDKIREKCIGNYATKCSVSQANDLVTINEHKVLCKYYEKILFHLCMKFQPPLPYSVTFTAFLYFKRIYLQTSIMEHSPQDMMSVCLYMACKVEEYNVSVDKFIMIYPEADRIRTADVILGNEMGLMKLLNYQLIVHSPKRALEGFFIDIKTRFQQKEDFDKCREVSNEFLNAVLFSDVVFLYTPSQIALAALFAASKEIVRTYIVSVLAPAEQGQTLFGKIEDIIKLINSKIICEDSHVKEIQAKLSKLPIPDKNKPKKRKIGNGGDEESIKRQKSSDSVDNETVTDDINDE</sequence>
<proteinExistence type="inferred from homology"/>
<dbReference type="GO" id="GO:0006357">
    <property type="term" value="P:regulation of transcription by RNA polymerase II"/>
    <property type="evidence" value="ECO:0007669"/>
    <property type="project" value="InterPro"/>
</dbReference>
<dbReference type="InterPro" id="IPR031658">
    <property type="entry name" value="Cyclin_C_2"/>
</dbReference>
<evidence type="ECO:0000256" key="4">
    <source>
        <dbReference type="SAM" id="MobiDB-lite"/>
    </source>
</evidence>
<dbReference type="InterPro" id="IPR043198">
    <property type="entry name" value="Cyclin/Ssn8"/>
</dbReference>
<accession>A0A6S7HWK0</accession>
<dbReference type="SMART" id="SM00385">
    <property type="entry name" value="CYCLIN"/>
    <property type="match status" value="1"/>
</dbReference>
<dbReference type="Gene3D" id="1.10.472.10">
    <property type="entry name" value="Cyclin-like"/>
    <property type="match status" value="2"/>
</dbReference>
<keyword evidence="6" id="KW-1185">Reference proteome</keyword>
<comment type="caution">
    <text evidence="5">The sequence shown here is derived from an EMBL/GenBank/DDBJ whole genome shotgun (WGS) entry which is preliminary data.</text>
</comment>
<feature type="compositionally biased region" description="Basic and acidic residues" evidence="4">
    <location>
        <begin position="287"/>
        <end position="296"/>
    </location>
</feature>
<evidence type="ECO:0000256" key="3">
    <source>
        <dbReference type="RuleBase" id="RU000383"/>
    </source>
</evidence>
<dbReference type="InterPro" id="IPR013763">
    <property type="entry name" value="Cyclin-like_dom"/>
</dbReference>
<dbReference type="InterPro" id="IPR006671">
    <property type="entry name" value="Cyclin_N"/>
</dbReference>
<evidence type="ECO:0000313" key="5">
    <source>
        <dbReference type="EMBL" id="CAB4009836.1"/>
    </source>
</evidence>
<dbReference type="InterPro" id="IPR036915">
    <property type="entry name" value="Cyclin-like_sf"/>
</dbReference>
<dbReference type="CDD" id="cd20525">
    <property type="entry name" value="CYCLIN_CCNH_rpt2"/>
    <property type="match status" value="1"/>
</dbReference>
<protein>
    <submittedName>
        <fullName evidence="5">Cyclin-H</fullName>
    </submittedName>
</protein>
<dbReference type="SUPFAM" id="SSF47954">
    <property type="entry name" value="Cyclin-like"/>
    <property type="match status" value="2"/>
</dbReference>
<dbReference type="Pfam" id="PF00134">
    <property type="entry name" value="Cyclin_N"/>
    <property type="match status" value="1"/>
</dbReference>
<dbReference type="OrthoDB" id="340962at2759"/>
<feature type="compositionally biased region" description="Acidic residues" evidence="4">
    <location>
        <begin position="298"/>
        <end position="310"/>
    </location>
</feature>
<dbReference type="EMBL" id="CACRXK020006587">
    <property type="protein sequence ID" value="CAB4009836.1"/>
    <property type="molecule type" value="Genomic_DNA"/>
</dbReference>
<dbReference type="Proteomes" id="UP001152795">
    <property type="component" value="Unassembled WGS sequence"/>
</dbReference>
<dbReference type="CDD" id="cd20524">
    <property type="entry name" value="CYCLIN_CCNH_rpt1"/>
    <property type="match status" value="1"/>
</dbReference>